<dbReference type="Pfam" id="PF01029">
    <property type="entry name" value="NusB"/>
    <property type="match status" value="1"/>
</dbReference>
<comment type="similarity">
    <text evidence="1 6">Belongs to the NusB family.</text>
</comment>
<keyword evidence="5 6" id="KW-0804">Transcription</keyword>
<dbReference type="CDD" id="cd00619">
    <property type="entry name" value="Terminator_NusB"/>
    <property type="match status" value="1"/>
</dbReference>
<evidence type="ECO:0000259" key="7">
    <source>
        <dbReference type="Pfam" id="PF01029"/>
    </source>
</evidence>
<dbReference type="InterPro" id="IPR006027">
    <property type="entry name" value="NusB_RsmB_TIM44"/>
</dbReference>
<dbReference type="PANTHER" id="PTHR11078:SF3">
    <property type="entry name" value="ANTITERMINATION NUSB DOMAIN-CONTAINING PROTEIN"/>
    <property type="match status" value="1"/>
</dbReference>
<dbReference type="Gene3D" id="1.10.940.10">
    <property type="entry name" value="NusB-like"/>
    <property type="match status" value="1"/>
</dbReference>
<sequence length="131" mass="15028">MSRRAAREKALQAMFKVDVGKNDPETALDHIVEEGFSEETFLHDLFFNTMNHLEEIDQLISKHLENWTLARLANVDRNVLRIAVSEMKYIDDVPIAVTINEAVELGKRFGDEKSGRFINGVLSKIKDELNR</sequence>
<comment type="function">
    <text evidence="6">Involved in transcription antitermination. Required for transcription of ribosomal RNA (rRNA) genes. Binds specifically to the boxA antiterminator sequence of the ribosomal RNA (rrn) operons.</text>
</comment>
<dbReference type="RefSeq" id="WP_161919613.1">
    <property type="nucleotide sequence ID" value="NZ_JAACYS010000008.1"/>
</dbReference>
<protein>
    <recommendedName>
        <fullName evidence="6">Transcription antitermination protein NusB</fullName>
    </recommendedName>
    <alternativeName>
        <fullName evidence="6">Antitermination factor NusB</fullName>
    </alternativeName>
</protein>
<evidence type="ECO:0000313" key="9">
    <source>
        <dbReference type="Proteomes" id="UP000743899"/>
    </source>
</evidence>
<evidence type="ECO:0000256" key="2">
    <source>
        <dbReference type="ARBA" id="ARBA00022814"/>
    </source>
</evidence>
<dbReference type="SUPFAM" id="SSF48013">
    <property type="entry name" value="NusB-like"/>
    <property type="match status" value="1"/>
</dbReference>
<gene>
    <name evidence="6 8" type="primary">nusB</name>
    <name evidence="8" type="ORF">GW534_03195</name>
</gene>
<keyword evidence="4 6" id="KW-0805">Transcription regulation</keyword>
<organism evidence="8 9">
    <name type="scientific">Pallidibacillus pasinlerensis</name>
    <dbReference type="NCBI Taxonomy" id="2703818"/>
    <lineage>
        <taxon>Bacteria</taxon>
        <taxon>Bacillati</taxon>
        <taxon>Bacillota</taxon>
        <taxon>Bacilli</taxon>
        <taxon>Bacillales</taxon>
        <taxon>Bacillaceae</taxon>
        <taxon>Pallidibacillus</taxon>
    </lineage>
</organism>
<proteinExistence type="inferred from homology"/>
<dbReference type="PANTHER" id="PTHR11078">
    <property type="entry name" value="N UTILIZATION SUBSTANCE PROTEIN B-RELATED"/>
    <property type="match status" value="1"/>
</dbReference>
<name>A0ABX0A5T9_9BACI</name>
<comment type="caution">
    <text evidence="8">The sequence shown here is derived from an EMBL/GenBank/DDBJ whole genome shotgun (WGS) entry which is preliminary data.</text>
</comment>
<accession>A0ABX0A5T9</accession>
<evidence type="ECO:0000256" key="3">
    <source>
        <dbReference type="ARBA" id="ARBA00022884"/>
    </source>
</evidence>
<evidence type="ECO:0000313" key="8">
    <source>
        <dbReference type="EMBL" id="NCU16780.1"/>
    </source>
</evidence>
<dbReference type="NCBIfam" id="TIGR01951">
    <property type="entry name" value="nusB"/>
    <property type="match status" value="1"/>
</dbReference>
<dbReference type="InterPro" id="IPR011605">
    <property type="entry name" value="NusB_fam"/>
</dbReference>
<keyword evidence="3 6" id="KW-0694">RNA-binding</keyword>
<evidence type="ECO:0000256" key="6">
    <source>
        <dbReference type="HAMAP-Rule" id="MF_00073"/>
    </source>
</evidence>
<dbReference type="Proteomes" id="UP000743899">
    <property type="component" value="Unassembled WGS sequence"/>
</dbReference>
<evidence type="ECO:0000256" key="4">
    <source>
        <dbReference type="ARBA" id="ARBA00023015"/>
    </source>
</evidence>
<feature type="domain" description="NusB/RsmB/TIM44" evidence="7">
    <location>
        <begin position="5"/>
        <end position="126"/>
    </location>
</feature>
<dbReference type="EMBL" id="JAACYS010000008">
    <property type="protein sequence ID" value="NCU16780.1"/>
    <property type="molecule type" value="Genomic_DNA"/>
</dbReference>
<evidence type="ECO:0000256" key="5">
    <source>
        <dbReference type="ARBA" id="ARBA00023163"/>
    </source>
</evidence>
<dbReference type="InterPro" id="IPR035926">
    <property type="entry name" value="NusB-like_sf"/>
</dbReference>
<dbReference type="HAMAP" id="MF_00073">
    <property type="entry name" value="NusB"/>
    <property type="match status" value="1"/>
</dbReference>
<evidence type="ECO:0000256" key="1">
    <source>
        <dbReference type="ARBA" id="ARBA00005952"/>
    </source>
</evidence>
<keyword evidence="9" id="KW-1185">Reference proteome</keyword>
<keyword evidence="2 6" id="KW-0889">Transcription antitermination</keyword>
<reference evidence="8 9" key="1">
    <citation type="submission" date="2020-01" db="EMBL/GenBank/DDBJ databases">
        <title>A novel Bacillus sp. from Pasinler.</title>
        <authorList>
            <person name="Adiguzel A."/>
            <person name="Ay H."/>
            <person name="Baltaci M.O."/>
        </authorList>
    </citation>
    <scope>NUCLEOTIDE SEQUENCE [LARGE SCALE GENOMIC DNA]</scope>
    <source>
        <strain evidence="8 9">P1</strain>
    </source>
</reference>